<dbReference type="InterPro" id="IPR013320">
    <property type="entry name" value="ConA-like_dom_sf"/>
</dbReference>
<gene>
    <name evidence="1" type="ORF">LCGC14_2523740</name>
</gene>
<protein>
    <recommendedName>
        <fullName evidence="2">LamG domain-containing protein</fullName>
    </recommendedName>
</protein>
<feature type="non-terminal residue" evidence="1">
    <location>
        <position position="108"/>
    </location>
</feature>
<dbReference type="AlphaFoldDB" id="A0A0F9DNX1"/>
<accession>A0A0F9DNX1</accession>
<proteinExistence type="predicted"/>
<dbReference type="EMBL" id="LAZR01040776">
    <property type="protein sequence ID" value="KKL13643.1"/>
    <property type="molecule type" value="Genomic_DNA"/>
</dbReference>
<evidence type="ECO:0000313" key="1">
    <source>
        <dbReference type="EMBL" id="KKL13643.1"/>
    </source>
</evidence>
<reference evidence="1" key="1">
    <citation type="journal article" date="2015" name="Nature">
        <title>Complex archaea that bridge the gap between prokaryotes and eukaryotes.</title>
        <authorList>
            <person name="Spang A."/>
            <person name="Saw J.H."/>
            <person name="Jorgensen S.L."/>
            <person name="Zaremba-Niedzwiedzka K."/>
            <person name="Martijn J."/>
            <person name="Lind A.E."/>
            <person name="van Eijk R."/>
            <person name="Schleper C."/>
            <person name="Guy L."/>
            <person name="Ettema T.J."/>
        </authorList>
    </citation>
    <scope>NUCLEOTIDE SEQUENCE</scope>
</reference>
<dbReference type="SUPFAM" id="SSF49899">
    <property type="entry name" value="Concanavalin A-like lectins/glucanases"/>
    <property type="match status" value="1"/>
</dbReference>
<dbReference type="Gene3D" id="2.60.120.200">
    <property type="match status" value="1"/>
</dbReference>
<comment type="caution">
    <text evidence="1">The sequence shown here is derived from an EMBL/GenBank/DDBJ whole genome shotgun (WGS) entry which is preliminary data.</text>
</comment>
<organism evidence="1">
    <name type="scientific">marine sediment metagenome</name>
    <dbReference type="NCBI Taxonomy" id="412755"/>
    <lineage>
        <taxon>unclassified sequences</taxon>
        <taxon>metagenomes</taxon>
        <taxon>ecological metagenomes</taxon>
    </lineage>
</organism>
<evidence type="ECO:0008006" key="2">
    <source>
        <dbReference type="Google" id="ProtNLM"/>
    </source>
</evidence>
<name>A0A0F9DNX1_9ZZZZ</name>
<sequence length="108" mass="11231">MAVTFSAGNRWQGSDLVIADSKTFSLSTWFKQTALGSQVIANWHRAGISSSHGLSLTAGGDIAISGRNAAGTTILSSSAASQAITAATWHHVFIAVDLAAAEPVKIYR</sequence>